<protein>
    <submittedName>
        <fullName evidence="2">Uncharacterized protein</fullName>
    </submittedName>
</protein>
<dbReference type="Proteomes" id="UP000076502">
    <property type="component" value="Unassembled WGS sequence"/>
</dbReference>
<evidence type="ECO:0000313" key="2">
    <source>
        <dbReference type="EMBL" id="KZC03791.1"/>
    </source>
</evidence>
<accession>A0A154NW41</accession>
<keyword evidence="3" id="KW-1185">Reference proteome</keyword>
<organism evidence="2 3">
    <name type="scientific">Dufourea novaeangliae</name>
    <name type="common">Sweat bee</name>
    <dbReference type="NCBI Taxonomy" id="178035"/>
    <lineage>
        <taxon>Eukaryota</taxon>
        <taxon>Metazoa</taxon>
        <taxon>Ecdysozoa</taxon>
        <taxon>Arthropoda</taxon>
        <taxon>Hexapoda</taxon>
        <taxon>Insecta</taxon>
        <taxon>Pterygota</taxon>
        <taxon>Neoptera</taxon>
        <taxon>Endopterygota</taxon>
        <taxon>Hymenoptera</taxon>
        <taxon>Apocrita</taxon>
        <taxon>Aculeata</taxon>
        <taxon>Apoidea</taxon>
        <taxon>Anthophila</taxon>
        <taxon>Halictidae</taxon>
        <taxon>Rophitinae</taxon>
        <taxon>Dufourea</taxon>
    </lineage>
</organism>
<dbReference type="AlphaFoldDB" id="A0A154NW41"/>
<keyword evidence="1" id="KW-1133">Transmembrane helix</keyword>
<sequence>MFWTESMYSFSITSCSTCYDALKYRTCATTVTQLEKRVHRVIIMRKLQEHRSISPEKFNLLVSSVSWQMAIMSLILGKLMFLSCLTFVARV</sequence>
<keyword evidence="1" id="KW-0472">Membrane</keyword>
<gene>
    <name evidence="2" type="ORF">WN55_04248</name>
</gene>
<evidence type="ECO:0000256" key="1">
    <source>
        <dbReference type="SAM" id="Phobius"/>
    </source>
</evidence>
<evidence type="ECO:0000313" key="3">
    <source>
        <dbReference type="Proteomes" id="UP000076502"/>
    </source>
</evidence>
<reference evidence="2 3" key="1">
    <citation type="submission" date="2015-07" db="EMBL/GenBank/DDBJ databases">
        <title>The genome of Dufourea novaeangliae.</title>
        <authorList>
            <person name="Pan H."/>
            <person name="Kapheim K."/>
        </authorList>
    </citation>
    <scope>NUCLEOTIDE SEQUENCE [LARGE SCALE GENOMIC DNA]</scope>
    <source>
        <strain evidence="2">0120121106</strain>
        <tissue evidence="2">Whole body</tissue>
    </source>
</reference>
<dbReference type="EMBL" id="KQ434769">
    <property type="protein sequence ID" value="KZC03791.1"/>
    <property type="molecule type" value="Genomic_DNA"/>
</dbReference>
<proteinExistence type="predicted"/>
<feature type="transmembrane region" description="Helical" evidence="1">
    <location>
        <begin position="67"/>
        <end position="89"/>
    </location>
</feature>
<keyword evidence="1" id="KW-0812">Transmembrane</keyword>
<name>A0A154NW41_DUFNO</name>